<dbReference type="Proteomes" id="UP000231134">
    <property type="component" value="Unassembled WGS sequence"/>
</dbReference>
<proteinExistence type="predicted"/>
<sequence>MKFVAIALFVVCSVLYAREVNPTFLWDATVDTTGRVITGSTDESSGYWYELGKGSYDDCTEVENSDLIWPSDVKEDIYGDFFGTLTRAYGGIVGEFILGKQIEVDTSGRGGCSRYSVGIGFNTWNWDQESVDISAWNGFCMEYSSTMRFDIRLKEYGFSIETIDLYATIPASDSLTVINVPWEKFSWYLTFKLSGTKYDELQNNNAVHLVFWSDSAATGSFKLTKFGSYGSCDGSFVSTPKINVIPSIQVSKNSPSQYSISGLASETSFQLFDLNGKVLKSGKLKSGGVVNTPAHPVILKLENGAQFLLK</sequence>
<reference evidence="2 3" key="1">
    <citation type="submission" date="2017-11" db="EMBL/GenBank/DDBJ databases">
        <title>Animal gut microbial communities from fecal samples from Wisconsin, USA.</title>
        <authorList>
            <person name="Neumann A."/>
        </authorList>
    </citation>
    <scope>NUCLEOTIDE SEQUENCE [LARGE SCALE GENOMIC DNA]</scope>
    <source>
        <strain evidence="2 3">UWS3</strain>
    </source>
</reference>
<evidence type="ECO:0000313" key="3">
    <source>
        <dbReference type="Proteomes" id="UP000231134"/>
    </source>
</evidence>
<keyword evidence="1" id="KW-0732">Signal</keyword>
<gene>
    <name evidence="2" type="ORF">BGX16_0976</name>
</gene>
<accession>A0A2M9A5M5</accession>
<evidence type="ECO:0000256" key="1">
    <source>
        <dbReference type="SAM" id="SignalP"/>
    </source>
</evidence>
<evidence type="ECO:0000313" key="2">
    <source>
        <dbReference type="EMBL" id="PJJ41022.1"/>
    </source>
</evidence>
<keyword evidence="3" id="KW-1185">Reference proteome</keyword>
<organism evidence="2 3">
    <name type="scientific">Hallerella succinigenes</name>
    <dbReference type="NCBI Taxonomy" id="1896222"/>
    <lineage>
        <taxon>Bacteria</taxon>
        <taxon>Pseudomonadati</taxon>
        <taxon>Fibrobacterota</taxon>
        <taxon>Fibrobacteria</taxon>
        <taxon>Fibrobacterales</taxon>
        <taxon>Fibrobacteraceae</taxon>
        <taxon>Hallerella</taxon>
    </lineage>
</organism>
<dbReference type="AlphaFoldDB" id="A0A2M9A5M5"/>
<feature type="chain" id="PRO_5014876809" evidence="1">
    <location>
        <begin position="18"/>
        <end position="310"/>
    </location>
</feature>
<comment type="caution">
    <text evidence="2">The sequence shown here is derived from an EMBL/GenBank/DDBJ whole genome shotgun (WGS) entry which is preliminary data.</text>
</comment>
<dbReference type="RefSeq" id="WP_100425040.1">
    <property type="nucleotide sequence ID" value="NZ_PGEX01000001.1"/>
</dbReference>
<dbReference type="OrthoDB" id="9780799at2"/>
<dbReference type="EMBL" id="PGEX01000001">
    <property type="protein sequence ID" value="PJJ41022.1"/>
    <property type="molecule type" value="Genomic_DNA"/>
</dbReference>
<feature type="signal peptide" evidence="1">
    <location>
        <begin position="1"/>
        <end position="17"/>
    </location>
</feature>
<protein>
    <submittedName>
        <fullName evidence="2">Uncharacterized protein</fullName>
    </submittedName>
</protein>
<name>A0A2M9A5M5_9BACT</name>